<sequence length="124" mass="13369">MTRGFVLLALGLGLPVAQANDASGLDLTIDVLGRNDSIDERIVNRIAIPGVALERAPVERRPLAAVGGAVGGVLGGVGGVVGGVVERVAPALPLLRYEEWVEQRKEAEQDRRRDVRERARERRE</sequence>
<comment type="caution">
    <text evidence="3">The sequence shown here is derived from an EMBL/GenBank/DDBJ whole genome shotgun (WGS) entry which is preliminary data.</text>
</comment>
<evidence type="ECO:0000313" key="3">
    <source>
        <dbReference type="EMBL" id="TDU31437.1"/>
    </source>
</evidence>
<reference evidence="3 4" key="1">
    <citation type="submission" date="2019-03" db="EMBL/GenBank/DDBJ databases">
        <title>Genomic Encyclopedia of Type Strains, Phase IV (KMG-IV): sequencing the most valuable type-strain genomes for metagenomic binning, comparative biology and taxonomic classification.</title>
        <authorList>
            <person name="Goeker M."/>
        </authorList>
    </citation>
    <scope>NUCLEOTIDE SEQUENCE [LARGE SCALE GENOMIC DNA]</scope>
    <source>
        <strain evidence="3 4">DSM 26377</strain>
    </source>
</reference>
<dbReference type="Proteomes" id="UP000295341">
    <property type="component" value="Unassembled WGS sequence"/>
</dbReference>
<proteinExistence type="predicted"/>
<protein>
    <recommendedName>
        <fullName evidence="5">Exosortase-associated protein (TIGR04073 family)</fullName>
    </recommendedName>
</protein>
<evidence type="ECO:0000313" key="4">
    <source>
        <dbReference type="Proteomes" id="UP000295341"/>
    </source>
</evidence>
<feature type="region of interest" description="Disordered" evidence="1">
    <location>
        <begin position="104"/>
        <end position="124"/>
    </location>
</feature>
<evidence type="ECO:0000256" key="2">
    <source>
        <dbReference type="SAM" id="SignalP"/>
    </source>
</evidence>
<feature type="signal peptide" evidence="2">
    <location>
        <begin position="1"/>
        <end position="19"/>
    </location>
</feature>
<evidence type="ECO:0008006" key="5">
    <source>
        <dbReference type="Google" id="ProtNLM"/>
    </source>
</evidence>
<evidence type="ECO:0000256" key="1">
    <source>
        <dbReference type="SAM" id="MobiDB-lite"/>
    </source>
</evidence>
<dbReference type="EMBL" id="SOBT01000008">
    <property type="protein sequence ID" value="TDU31437.1"/>
    <property type="molecule type" value="Genomic_DNA"/>
</dbReference>
<name>A0A4R7PBQ7_9GAMM</name>
<keyword evidence="4" id="KW-1185">Reference proteome</keyword>
<gene>
    <name evidence="3" type="ORF">DFR24_0806</name>
</gene>
<dbReference type="RefSeq" id="WP_133880017.1">
    <property type="nucleotide sequence ID" value="NZ_SOBT01000008.1"/>
</dbReference>
<organism evidence="3 4">
    <name type="scientific">Panacagrimonas perspica</name>
    <dbReference type="NCBI Taxonomy" id="381431"/>
    <lineage>
        <taxon>Bacteria</taxon>
        <taxon>Pseudomonadati</taxon>
        <taxon>Pseudomonadota</taxon>
        <taxon>Gammaproteobacteria</taxon>
        <taxon>Nevskiales</taxon>
        <taxon>Nevskiaceae</taxon>
        <taxon>Panacagrimonas</taxon>
    </lineage>
</organism>
<keyword evidence="2" id="KW-0732">Signal</keyword>
<feature type="chain" id="PRO_5020371978" description="Exosortase-associated protein (TIGR04073 family)" evidence="2">
    <location>
        <begin position="20"/>
        <end position="124"/>
    </location>
</feature>
<dbReference type="AlphaFoldDB" id="A0A4R7PBQ7"/>
<accession>A0A4R7PBQ7</accession>